<comment type="similarity">
    <text evidence="2">Belongs to the clarin family.</text>
</comment>
<dbReference type="Proteomes" id="UP000747542">
    <property type="component" value="Unassembled WGS sequence"/>
</dbReference>
<protein>
    <submittedName>
        <fullName evidence="6">Uncharacterized protein</fullName>
    </submittedName>
</protein>
<proteinExistence type="inferred from homology"/>
<evidence type="ECO:0000313" key="6">
    <source>
        <dbReference type="EMBL" id="KAG7171537.1"/>
    </source>
</evidence>
<dbReference type="InterPro" id="IPR026748">
    <property type="entry name" value="Clarin"/>
</dbReference>
<accession>A0A8J5N1L7</accession>
<dbReference type="PANTHER" id="PTHR31548">
    <property type="entry name" value="CLARIN"/>
    <property type="match status" value="1"/>
</dbReference>
<comment type="caution">
    <text evidence="6">The sequence shown here is derived from an EMBL/GenBank/DDBJ whole genome shotgun (WGS) entry which is preliminary data.</text>
</comment>
<dbReference type="AlphaFoldDB" id="A0A8J5N1L7"/>
<evidence type="ECO:0000256" key="3">
    <source>
        <dbReference type="ARBA" id="ARBA00022692"/>
    </source>
</evidence>
<evidence type="ECO:0000313" key="7">
    <source>
        <dbReference type="Proteomes" id="UP000747542"/>
    </source>
</evidence>
<gene>
    <name evidence="6" type="ORF">Hamer_G014663</name>
</gene>
<dbReference type="GO" id="GO:0007605">
    <property type="term" value="P:sensory perception of sound"/>
    <property type="evidence" value="ECO:0007669"/>
    <property type="project" value="UniProtKB-ARBA"/>
</dbReference>
<name>A0A8J5N1L7_HOMAM</name>
<evidence type="ECO:0000256" key="4">
    <source>
        <dbReference type="ARBA" id="ARBA00022989"/>
    </source>
</evidence>
<dbReference type="EMBL" id="JAHLQT010012015">
    <property type="protein sequence ID" value="KAG7171537.1"/>
    <property type="molecule type" value="Genomic_DNA"/>
</dbReference>
<sequence>MNILKRGMVFITFFGCCFAIALMAAAMSTKFWLEAEAIQRRINPDNRIEVRPNSTGHVNFGLFKGRKSLNVGFGTRLHPFDGE</sequence>
<organism evidence="6 7">
    <name type="scientific">Homarus americanus</name>
    <name type="common">American lobster</name>
    <dbReference type="NCBI Taxonomy" id="6706"/>
    <lineage>
        <taxon>Eukaryota</taxon>
        <taxon>Metazoa</taxon>
        <taxon>Ecdysozoa</taxon>
        <taxon>Arthropoda</taxon>
        <taxon>Crustacea</taxon>
        <taxon>Multicrustacea</taxon>
        <taxon>Malacostraca</taxon>
        <taxon>Eumalacostraca</taxon>
        <taxon>Eucarida</taxon>
        <taxon>Decapoda</taxon>
        <taxon>Pleocyemata</taxon>
        <taxon>Astacidea</taxon>
        <taxon>Nephropoidea</taxon>
        <taxon>Nephropidae</taxon>
        <taxon>Homarus</taxon>
    </lineage>
</organism>
<comment type="subcellular location">
    <subcellularLocation>
        <location evidence="1">Membrane</location>
        <topology evidence="1">Multi-pass membrane protein</topology>
    </subcellularLocation>
</comment>
<keyword evidence="4" id="KW-1133">Transmembrane helix</keyword>
<dbReference type="GO" id="GO:0016020">
    <property type="term" value="C:membrane"/>
    <property type="evidence" value="ECO:0007669"/>
    <property type="project" value="UniProtKB-SubCell"/>
</dbReference>
<keyword evidence="7" id="KW-1185">Reference proteome</keyword>
<evidence type="ECO:0000256" key="5">
    <source>
        <dbReference type="ARBA" id="ARBA00023136"/>
    </source>
</evidence>
<reference evidence="6" key="1">
    <citation type="journal article" date="2021" name="Sci. Adv.">
        <title>The American lobster genome reveals insights on longevity, neural, and immune adaptations.</title>
        <authorList>
            <person name="Polinski J.M."/>
            <person name="Zimin A.V."/>
            <person name="Clark K.F."/>
            <person name="Kohn A.B."/>
            <person name="Sadowski N."/>
            <person name="Timp W."/>
            <person name="Ptitsyn A."/>
            <person name="Khanna P."/>
            <person name="Romanova D.Y."/>
            <person name="Williams P."/>
            <person name="Greenwood S.J."/>
            <person name="Moroz L.L."/>
            <person name="Walt D.R."/>
            <person name="Bodnar A.G."/>
        </authorList>
    </citation>
    <scope>NUCLEOTIDE SEQUENCE</scope>
    <source>
        <strain evidence="6">GMGI-L3</strain>
    </source>
</reference>
<keyword evidence="3" id="KW-0812">Transmembrane</keyword>
<evidence type="ECO:0000256" key="2">
    <source>
        <dbReference type="ARBA" id="ARBA00005787"/>
    </source>
</evidence>
<evidence type="ECO:0000256" key="1">
    <source>
        <dbReference type="ARBA" id="ARBA00004141"/>
    </source>
</evidence>
<dbReference type="PANTHER" id="PTHR31548:SF1">
    <property type="entry name" value="LD47387P"/>
    <property type="match status" value="1"/>
</dbReference>
<keyword evidence="5" id="KW-0472">Membrane</keyword>